<sequence length="1738" mass="182732">MTTKSTSRNAWYYAFLIFLSWGATSFLYAQCPTITNPNPPPICDAAGFTFNDLNAFATDGGDGIVWYDMLSGGSAFNTNELVAEGTYYADNDSGDCATRPSITVDFQVNATGVNLDEIYCSNENSTVQDYIDDVLQPSFPPGATSVEIYYDLGLTTQANSTDIFSVGGTNLYIIFIDGSTCRSQIEFSQVGVFSSPADPTPAWPQEFCSDSNPLVGNLDPGTTATNFNWYANLDGSGNPIPPALALSTPLVDGNTYYIQIDDIFCVSNPVAVTVNIDDPADAGSSGSLEYCNDSLPGSDFDLFNELGGTPEATGSWSGPLTTSNGHLGTVNISTLTTAGTYTFTYTVSGNGACPDATANVVITVYETLSSGIPSSANPATYCESTVPTNLDLFTLLDNEDPNGQWTQGTSSTDPVVTSPVDLTGFAANTYNFTYTQNLLPSPCPEESTTVQVVILPDPHAGNAINQTFCENDLSANSPFDLFDALDGSQDNNSGTWTDSGSNNISNSIDITSFAVAGSPYLFTYTIDNGSCSDSEQISITIEDAPESGNPVASFPEYCEGSAPSNYNLFDLLENEDQTGTWYIGTDNTGATTTNTQDLSSFIPGTYDYTFDVDAIGSCDDVLVTVQITINPLPNTGISDSPTYCENDLATNSPLDLFGQLTGEDSGGTWTDDNTSGALTGSDVDLTALTIGSFNFTYTITDTNGCTNSSTVTITVEDAPESGTPVATFPEYCEGSAPSSYNLFDLLENEDQTGTWYIGTDNTGATTANTQDLSILVPGTYDYTFDVDAIGSCDDPLVTVQVIINPLPNTGIPDSPTFCENDLATNSPLDLYGQLSGEDNGGTWTDDDASGALTGSDVDLTALNIGSFNFTYTITDTNGCTNSSTVTVTVEDAPESGSPVATFPEYCEGSAPSSYNLFDLLENEDQTGTWYIGTDNTGAITTNTQDLSSLIPGSYDYTFDVDAIGSCDDPLVTVQVVINPLPNTGIPDSPTFCENDLATNSPLDLFGQLSGEDSGGTWTDDDASGALTGSDVDLTTLTIGNYSFTYTITDVNGCTNSSTVTITVEDAPESGTANTPVEFCLVEITAGQTYDLFDLLSDEDQTGSWNDDDASGALSGSEVTIDGLMAGTYNFTYDVDAIGSCDDVDVTVSIVINDTPPPGASTPQSFCDSGTVGDLSATGNNIQWYDVAVDGTPLDPATDLVDGQTYYATQTDATTNCESSVRTAISVNIYQTPSSGDPNSTTIVACNDNNAIDLFTGLDGTEDAGGTWQNDDGVGNLSGSSLDATGVTPGTYQFTYLVSGNAPCVDDSETITITIEAPLNAGPTINPTLDICSNNGAVDLFTLLGGADTGGTWSPALDSGTGLFDPLIDPDGTYTYTLTNSCGTFTNEVAITVTQAPNAGTSTSVGLCMIDAPIDLFTELGNAQTGGTWSPALTSGTGVFDPTVDAPGVYTYTITAIAPCSPDNSATVTVAVNDSPPLTVLDPNPTFCLVDNPTVADLAGSVQATGTITWYDDAGLTMPLNATDTLVDGEDYFGTQTDGTNCESSSSVQLNVTINDTATPTLNDTSETYCVNDGPTITTLSDNILEYDANADNLRWYDAPTGGNLLSEDTPLGVATYYAVLVDPNTGCESSVRLEVTPDITACGDLRIPDGFSPNDDGLNDTFDIDNLAILYPNFEMEIYNRNGNIVYRGNANTPRFDGTSNQGRIALKGDLPVGVYFYIFSYNDGSKKPVQGRLYLSR</sequence>
<feature type="transmembrane region" description="Helical" evidence="1">
    <location>
        <begin position="12"/>
        <end position="29"/>
    </location>
</feature>
<gene>
    <name evidence="3" type="ORF">ACFSR8_10200</name>
</gene>
<dbReference type="Pfam" id="PF13585">
    <property type="entry name" value="CHU_C"/>
    <property type="match status" value="1"/>
</dbReference>
<accession>A0ABW5TCK0</accession>
<dbReference type="InterPro" id="IPR044023">
    <property type="entry name" value="Ig_7"/>
</dbReference>
<reference evidence="4" key="1">
    <citation type="journal article" date="2019" name="Int. J. Syst. Evol. Microbiol.">
        <title>The Global Catalogue of Microorganisms (GCM) 10K type strain sequencing project: providing services to taxonomists for standard genome sequencing and annotation.</title>
        <authorList>
            <consortium name="The Broad Institute Genomics Platform"/>
            <consortium name="The Broad Institute Genome Sequencing Center for Infectious Disease"/>
            <person name="Wu L."/>
            <person name="Ma J."/>
        </authorList>
    </citation>
    <scope>NUCLEOTIDE SEQUENCE [LARGE SCALE GENOMIC DNA]</scope>
    <source>
        <strain evidence="4">KCTC 42398</strain>
    </source>
</reference>
<evidence type="ECO:0000313" key="3">
    <source>
        <dbReference type="EMBL" id="MFD2726584.1"/>
    </source>
</evidence>
<dbReference type="InterPro" id="IPR026341">
    <property type="entry name" value="T9SS_type_B"/>
</dbReference>
<dbReference type="InterPro" id="IPR013783">
    <property type="entry name" value="Ig-like_fold"/>
</dbReference>
<comment type="caution">
    <text evidence="3">The sequence shown here is derived from an EMBL/GenBank/DDBJ whole genome shotgun (WGS) entry which is preliminary data.</text>
</comment>
<dbReference type="RefSeq" id="WP_380291663.1">
    <property type="nucleotide sequence ID" value="NZ_JBHULY010000019.1"/>
</dbReference>
<dbReference type="Pfam" id="PF19081">
    <property type="entry name" value="Ig_7"/>
    <property type="match status" value="1"/>
</dbReference>
<organism evidence="3 4">
    <name type="scientific">Hyunsoonleella rubra</name>
    <dbReference type="NCBI Taxonomy" id="1737062"/>
    <lineage>
        <taxon>Bacteria</taxon>
        <taxon>Pseudomonadati</taxon>
        <taxon>Bacteroidota</taxon>
        <taxon>Flavobacteriia</taxon>
        <taxon>Flavobacteriales</taxon>
        <taxon>Flavobacteriaceae</taxon>
    </lineage>
</organism>
<dbReference type="Gene3D" id="2.60.40.10">
    <property type="entry name" value="Immunoglobulins"/>
    <property type="match status" value="1"/>
</dbReference>
<keyword evidence="1" id="KW-0472">Membrane</keyword>
<protein>
    <submittedName>
        <fullName evidence="3">Gliding motility-associated C-terminal domain-containing protein</fullName>
    </submittedName>
</protein>
<dbReference type="Proteomes" id="UP001597476">
    <property type="component" value="Unassembled WGS sequence"/>
</dbReference>
<dbReference type="EMBL" id="JBHULY010000019">
    <property type="protein sequence ID" value="MFD2726584.1"/>
    <property type="molecule type" value="Genomic_DNA"/>
</dbReference>
<keyword evidence="1" id="KW-1133">Transmembrane helix</keyword>
<name>A0ABW5TCK0_9FLAO</name>
<proteinExistence type="predicted"/>
<keyword evidence="1" id="KW-0812">Transmembrane</keyword>
<evidence type="ECO:0000313" key="4">
    <source>
        <dbReference type="Proteomes" id="UP001597476"/>
    </source>
</evidence>
<evidence type="ECO:0000259" key="2">
    <source>
        <dbReference type="Pfam" id="PF19081"/>
    </source>
</evidence>
<keyword evidence="4" id="KW-1185">Reference proteome</keyword>
<evidence type="ECO:0000256" key="1">
    <source>
        <dbReference type="SAM" id="Phobius"/>
    </source>
</evidence>
<feature type="domain" description="Ig-like" evidence="2">
    <location>
        <begin position="1161"/>
        <end position="1228"/>
    </location>
</feature>
<dbReference type="NCBIfam" id="TIGR04131">
    <property type="entry name" value="Bac_Flav_CTERM"/>
    <property type="match status" value="1"/>
</dbReference>